<dbReference type="GO" id="GO:0043332">
    <property type="term" value="C:mating projection tip"/>
    <property type="evidence" value="ECO:0007669"/>
    <property type="project" value="TreeGrafter"/>
</dbReference>
<dbReference type="Pfam" id="PF09346">
    <property type="entry name" value="SMI1_KNR4"/>
    <property type="match status" value="1"/>
</dbReference>
<dbReference type="Gene3D" id="3.40.1580.10">
    <property type="entry name" value="SMI1/KNR4-like"/>
    <property type="match status" value="1"/>
</dbReference>
<protein>
    <submittedName>
        <fullName evidence="3">SMI1/KNR4 family protein</fullName>
    </submittedName>
</protein>
<gene>
    <name evidence="2" type="ORF">HB853_01210</name>
    <name evidence="3" type="ORF">HB853_02535</name>
</gene>
<dbReference type="InterPro" id="IPR018958">
    <property type="entry name" value="Knr4/Smi1-like_dom"/>
</dbReference>
<dbReference type="InterPro" id="IPR051873">
    <property type="entry name" value="KNR4/SMI1_regulator"/>
</dbReference>
<dbReference type="EMBL" id="JAAROP010000001">
    <property type="protein sequence ID" value="MBC1321550.1"/>
    <property type="molecule type" value="Genomic_DNA"/>
</dbReference>
<comment type="caution">
    <text evidence="3">The sequence shown here is derived from an EMBL/GenBank/DDBJ whole genome shotgun (WGS) entry which is preliminary data.</text>
</comment>
<accession>A0A7X0T3B0</accession>
<evidence type="ECO:0000313" key="3">
    <source>
        <dbReference type="EMBL" id="MBC1321813.1"/>
    </source>
</evidence>
<evidence type="ECO:0000313" key="4">
    <source>
        <dbReference type="Proteomes" id="UP000522007"/>
    </source>
</evidence>
<sequence length="189" mass="22284">MSSYIWKQILHEVEKSLDDTQSCINPPASNSQIYLLEQTLNCSLPGTFKEYLLTFNGQRLVNTYPYTPFLGVHYFLSSKDIIEIWTTMNTLFNREEPLEWIEENKIKSVIWSDKWIPFTDFESQQRLILDLNPGKNGISGQIFLYHSGMDYQEIVADSFEEFSLNILKRLQEKDYATTDHIIRFNDDYI</sequence>
<dbReference type="PANTHER" id="PTHR47432:SF1">
    <property type="entry name" value="CELL WALL ASSEMBLY REGULATOR SMI1"/>
    <property type="match status" value="1"/>
</dbReference>
<dbReference type="EMBL" id="JAAROP010000001">
    <property type="protein sequence ID" value="MBC1321813.1"/>
    <property type="molecule type" value="Genomic_DNA"/>
</dbReference>
<organism evidence="3 4">
    <name type="scientific">Listeria welshimeri</name>
    <dbReference type="NCBI Taxonomy" id="1643"/>
    <lineage>
        <taxon>Bacteria</taxon>
        <taxon>Bacillati</taxon>
        <taxon>Bacillota</taxon>
        <taxon>Bacilli</taxon>
        <taxon>Bacillales</taxon>
        <taxon>Listeriaceae</taxon>
        <taxon>Listeria</taxon>
    </lineage>
</organism>
<name>A0A7X0T3B0_LISWE</name>
<dbReference type="SMART" id="SM00860">
    <property type="entry name" value="SMI1_KNR4"/>
    <property type="match status" value="1"/>
</dbReference>
<dbReference type="RefSeq" id="WP_185328086.1">
    <property type="nucleotide sequence ID" value="NZ_JBNNVZ010000002.1"/>
</dbReference>
<evidence type="ECO:0000313" key="2">
    <source>
        <dbReference type="EMBL" id="MBC1321550.1"/>
    </source>
</evidence>
<dbReference type="Proteomes" id="UP000522007">
    <property type="component" value="Unassembled WGS sequence"/>
</dbReference>
<reference evidence="3 4" key="1">
    <citation type="submission" date="2020-03" db="EMBL/GenBank/DDBJ databases">
        <title>Soil Listeria distribution.</title>
        <authorList>
            <person name="Liao J."/>
            <person name="Wiedmann M."/>
        </authorList>
    </citation>
    <scope>NUCLEOTIDE SEQUENCE [LARGE SCALE GENOMIC DNA]</scope>
    <source>
        <strain evidence="3 4">FSL L7-1829</strain>
    </source>
</reference>
<dbReference type="SUPFAM" id="SSF160631">
    <property type="entry name" value="SMI1/KNR4-like"/>
    <property type="match status" value="1"/>
</dbReference>
<dbReference type="PANTHER" id="PTHR47432">
    <property type="entry name" value="CELL WALL ASSEMBLY REGULATOR SMI1"/>
    <property type="match status" value="1"/>
</dbReference>
<evidence type="ECO:0000259" key="1">
    <source>
        <dbReference type="SMART" id="SM00860"/>
    </source>
</evidence>
<feature type="domain" description="Knr4/Smi1-like" evidence="1">
    <location>
        <begin position="27"/>
        <end position="165"/>
    </location>
</feature>
<dbReference type="InterPro" id="IPR037883">
    <property type="entry name" value="Knr4/Smi1-like_sf"/>
</dbReference>
<dbReference type="AlphaFoldDB" id="A0A7X0T3B0"/>
<proteinExistence type="predicted"/>